<keyword evidence="2" id="KW-1185">Reference proteome</keyword>
<sequence length="35" mass="4106">MITLRSDMIQLARANHPPLENKFRKLNFPSLLSRP</sequence>
<evidence type="ECO:0000313" key="2">
    <source>
        <dbReference type="Proteomes" id="UP000005239"/>
    </source>
</evidence>
<evidence type="ECO:0000313" key="1">
    <source>
        <dbReference type="EnsemblMetazoa" id="PPA39284.1"/>
    </source>
</evidence>
<proteinExistence type="predicted"/>
<gene>
    <name evidence="1" type="primary">WBGene00277653</name>
</gene>
<accession>A0A2A6BDR9</accession>
<organism evidence="1 2">
    <name type="scientific">Pristionchus pacificus</name>
    <name type="common">Parasitic nematode worm</name>
    <dbReference type="NCBI Taxonomy" id="54126"/>
    <lineage>
        <taxon>Eukaryota</taxon>
        <taxon>Metazoa</taxon>
        <taxon>Ecdysozoa</taxon>
        <taxon>Nematoda</taxon>
        <taxon>Chromadorea</taxon>
        <taxon>Rhabditida</taxon>
        <taxon>Rhabditina</taxon>
        <taxon>Diplogasteromorpha</taxon>
        <taxon>Diplogasteroidea</taxon>
        <taxon>Neodiplogasteridae</taxon>
        <taxon>Pristionchus</taxon>
    </lineage>
</organism>
<dbReference type="AlphaFoldDB" id="A0A2A6BDR9"/>
<dbReference type="Proteomes" id="UP000005239">
    <property type="component" value="Unassembled WGS sequence"/>
</dbReference>
<accession>A0A8R1Z2G1</accession>
<reference evidence="2" key="1">
    <citation type="journal article" date="2008" name="Nat. Genet.">
        <title>The Pristionchus pacificus genome provides a unique perspective on nematode lifestyle and parasitism.</title>
        <authorList>
            <person name="Dieterich C."/>
            <person name="Clifton S.W."/>
            <person name="Schuster L.N."/>
            <person name="Chinwalla A."/>
            <person name="Delehaunty K."/>
            <person name="Dinkelacker I."/>
            <person name="Fulton L."/>
            <person name="Fulton R."/>
            <person name="Godfrey J."/>
            <person name="Minx P."/>
            <person name="Mitreva M."/>
            <person name="Roeseler W."/>
            <person name="Tian H."/>
            <person name="Witte H."/>
            <person name="Yang S.P."/>
            <person name="Wilson R.K."/>
            <person name="Sommer R.J."/>
        </authorList>
    </citation>
    <scope>NUCLEOTIDE SEQUENCE [LARGE SCALE GENOMIC DNA]</scope>
    <source>
        <strain evidence="2">PS312</strain>
    </source>
</reference>
<protein>
    <submittedName>
        <fullName evidence="1">Uncharacterized protein</fullName>
    </submittedName>
</protein>
<reference evidence="1" key="2">
    <citation type="submission" date="2022-06" db="UniProtKB">
        <authorList>
            <consortium name="EnsemblMetazoa"/>
        </authorList>
    </citation>
    <scope>IDENTIFICATION</scope>
    <source>
        <strain evidence="1">PS312</strain>
    </source>
</reference>
<dbReference type="EnsemblMetazoa" id="PPA39284.1">
    <property type="protein sequence ID" value="PPA39284.1"/>
    <property type="gene ID" value="WBGene00277653"/>
</dbReference>
<name>A0A2A6BDR9_PRIPA</name>